<dbReference type="EMBL" id="FOGG01000025">
    <property type="protein sequence ID" value="SES01436.1"/>
    <property type="molecule type" value="Genomic_DNA"/>
</dbReference>
<dbReference type="OrthoDB" id="608091at2"/>
<feature type="domain" description="SusD-like N-terminal" evidence="7">
    <location>
        <begin position="23"/>
        <end position="233"/>
    </location>
</feature>
<keyword evidence="9" id="KW-1185">Reference proteome</keyword>
<dbReference type="InterPro" id="IPR033985">
    <property type="entry name" value="SusD-like_N"/>
</dbReference>
<evidence type="ECO:0000256" key="1">
    <source>
        <dbReference type="ARBA" id="ARBA00004442"/>
    </source>
</evidence>
<comment type="similarity">
    <text evidence="2">Belongs to the SusD family.</text>
</comment>
<dbReference type="AlphaFoldDB" id="A0A1H9TWD3"/>
<dbReference type="Pfam" id="PF07980">
    <property type="entry name" value="SusD_RagB"/>
    <property type="match status" value="1"/>
</dbReference>
<keyword evidence="3" id="KW-0732">Signal</keyword>
<dbReference type="RefSeq" id="WP_090886641.1">
    <property type="nucleotide sequence ID" value="NZ_FOGG01000025.1"/>
</dbReference>
<dbReference type="STRING" id="390241.SAMN04488023_12518"/>
<dbReference type="SUPFAM" id="SSF48452">
    <property type="entry name" value="TPR-like"/>
    <property type="match status" value="1"/>
</dbReference>
<evidence type="ECO:0000259" key="6">
    <source>
        <dbReference type="Pfam" id="PF07980"/>
    </source>
</evidence>
<evidence type="ECO:0000313" key="9">
    <source>
        <dbReference type="Proteomes" id="UP000199572"/>
    </source>
</evidence>
<dbReference type="GO" id="GO:0009279">
    <property type="term" value="C:cell outer membrane"/>
    <property type="evidence" value="ECO:0007669"/>
    <property type="project" value="UniProtKB-SubCell"/>
</dbReference>
<gene>
    <name evidence="8" type="ORF">SAMN04488023_12518</name>
</gene>
<sequence length="641" mass="72463">MKSNFKFIILIAVISGMALSCKKYLDVTPDNVATIDYAFRNRNEAENYLFTCYSTLQNMGPSNSDAAFTTSGEIYFPNTLTEATLGSREAEQGFHLIRGLQTTDNPSLNYWDGEQLGQPIFKAIRRCNIFLENIDRPKDLPQFERNRWIAEVKFLKAYYHFYLLRMYGPIPLIKQNLAIDAGTEEVRIKREPVDAGFDYIVSLLDEATPDLPRTIQDPAQSLGRITQNIALSVKAEVLTTQASPFFNGNPDYKGFKDKDGVNLFSSAFNADKWSKAMLACKAAIKSCEESNLGLYRFVSPGNLPAIPAPLQTVMDIRQSITENWEKNSEVIWALNPVFGLQSMAMPRLTNAMVQNMGGAPGNFAVPIGMAELFYSKNGVPINEDLGYDYRGRYTVAAVGSESKYYLKNGYQTIKMHMDRETRFYADLSFDGSCFFGNGQTDPENMLFVQARGGSSLAGPKDNIRVNVSGYWPSKLVNYQSVFGTEVTQAGFRMPLIRLAGLYLLYAETLNEVNGPTDEVYSYIDKVRARAGLKGVKESWSTYSSNPGKVSSKDGLRSIIQQERRIELCFEGRIGWDLRRWKIIQEVLSKPLQGWNIQDTTPEGYYRQRNLVIPAFGLKDYLWPIKYNDLIVNPNLVQNPYW</sequence>
<dbReference type="Gene3D" id="1.25.40.390">
    <property type="match status" value="1"/>
</dbReference>
<dbReference type="InterPro" id="IPR012944">
    <property type="entry name" value="SusD_RagB_dom"/>
</dbReference>
<feature type="domain" description="RagB/SusD" evidence="6">
    <location>
        <begin position="356"/>
        <end position="641"/>
    </location>
</feature>
<keyword evidence="5" id="KW-0998">Cell outer membrane</keyword>
<evidence type="ECO:0000256" key="2">
    <source>
        <dbReference type="ARBA" id="ARBA00006275"/>
    </source>
</evidence>
<reference evidence="8 9" key="1">
    <citation type="submission" date="2016-10" db="EMBL/GenBank/DDBJ databases">
        <authorList>
            <person name="de Groot N.N."/>
        </authorList>
    </citation>
    <scope>NUCLEOTIDE SEQUENCE [LARGE SCALE GENOMIC DNA]</scope>
    <source>
        <strain evidence="8 9">DSM 18610</strain>
    </source>
</reference>
<proteinExistence type="inferred from homology"/>
<dbReference type="Proteomes" id="UP000199572">
    <property type="component" value="Unassembled WGS sequence"/>
</dbReference>
<dbReference type="Pfam" id="PF14322">
    <property type="entry name" value="SusD-like_3"/>
    <property type="match status" value="1"/>
</dbReference>
<dbReference type="InterPro" id="IPR011990">
    <property type="entry name" value="TPR-like_helical_dom_sf"/>
</dbReference>
<evidence type="ECO:0000256" key="3">
    <source>
        <dbReference type="ARBA" id="ARBA00022729"/>
    </source>
</evidence>
<organism evidence="8 9">
    <name type="scientific">Pedobacter rhizosphaerae</name>
    <dbReference type="NCBI Taxonomy" id="390241"/>
    <lineage>
        <taxon>Bacteria</taxon>
        <taxon>Pseudomonadati</taxon>
        <taxon>Bacteroidota</taxon>
        <taxon>Sphingobacteriia</taxon>
        <taxon>Sphingobacteriales</taxon>
        <taxon>Sphingobacteriaceae</taxon>
        <taxon>Pedobacter</taxon>
    </lineage>
</organism>
<evidence type="ECO:0000256" key="5">
    <source>
        <dbReference type="ARBA" id="ARBA00023237"/>
    </source>
</evidence>
<protein>
    <submittedName>
        <fullName evidence="8">Starch-binding associating with outer membrane</fullName>
    </submittedName>
</protein>
<evidence type="ECO:0000313" key="8">
    <source>
        <dbReference type="EMBL" id="SES01436.1"/>
    </source>
</evidence>
<accession>A0A1H9TWD3</accession>
<keyword evidence="4" id="KW-0472">Membrane</keyword>
<dbReference type="PROSITE" id="PS51257">
    <property type="entry name" value="PROKAR_LIPOPROTEIN"/>
    <property type="match status" value="1"/>
</dbReference>
<name>A0A1H9TWD3_9SPHI</name>
<evidence type="ECO:0000259" key="7">
    <source>
        <dbReference type="Pfam" id="PF14322"/>
    </source>
</evidence>
<evidence type="ECO:0000256" key="4">
    <source>
        <dbReference type="ARBA" id="ARBA00023136"/>
    </source>
</evidence>
<comment type="subcellular location">
    <subcellularLocation>
        <location evidence="1">Cell outer membrane</location>
    </subcellularLocation>
</comment>